<evidence type="ECO:0000313" key="2">
    <source>
        <dbReference type="EMBL" id="MBX7481619.1"/>
    </source>
</evidence>
<evidence type="ECO:0000256" key="1">
    <source>
        <dbReference type="SAM" id="Phobius"/>
    </source>
</evidence>
<reference evidence="2 3" key="1">
    <citation type="submission" date="2021-08" db="EMBL/GenBank/DDBJ databases">
        <title>Comparative Genomics Analysis of the Genus Qipengyuania Reveals Extensive Genetic Diversity and Metabolic Versatility, Including the Description of Fifteen Novel Species.</title>
        <authorList>
            <person name="Liu Y."/>
        </authorList>
    </citation>
    <scope>NUCLEOTIDE SEQUENCE [LARGE SCALE GENOMIC DNA]</scope>
    <source>
        <strain evidence="2 3">6D47A</strain>
    </source>
</reference>
<dbReference type="RefSeq" id="WP_221555642.1">
    <property type="nucleotide sequence ID" value="NZ_JAIGNO010000002.1"/>
</dbReference>
<gene>
    <name evidence="2" type="ORF">K3174_03695</name>
</gene>
<proteinExistence type="predicted"/>
<dbReference type="EMBL" id="JAIGNO010000002">
    <property type="protein sequence ID" value="MBX7481619.1"/>
    <property type="molecule type" value="Genomic_DNA"/>
</dbReference>
<keyword evidence="1" id="KW-1133">Transmembrane helix</keyword>
<accession>A0ABS7J6W8</accession>
<feature type="transmembrane region" description="Helical" evidence="1">
    <location>
        <begin position="129"/>
        <end position="147"/>
    </location>
</feature>
<dbReference type="InterPro" id="IPR046595">
    <property type="entry name" value="DUF6653"/>
</dbReference>
<feature type="transmembrane region" description="Helical" evidence="1">
    <location>
        <begin position="47"/>
        <end position="65"/>
    </location>
</feature>
<evidence type="ECO:0000313" key="3">
    <source>
        <dbReference type="Proteomes" id="UP000755104"/>
    </source>
</evidence>
<keyword evidence="1" id="KW-0812">Transmembrane</keyword>
<keyword evidence="3" id="KW-1185">Reference proteome</keyword>
<protein>
    <submittedName>
        <fullName evidence="2">Uncharacterized protein</fullName>
    </submittedName>
</protein>
<organism evidence="2 3">
    <name type="scientific">Qipengyuania qiaonensis</name>
    <dbReference type="NCBI Taxonomy" id="2867240"/>
    <lineage>
        <taxon>Bacteria</taxon>
        <taxon>Pseudomonadati</taxon>
        <taxon>Pseudomonadota</taxon>
        <taxon>Alphaproteobacteria</taxon>
        <taxon>Sphingomonadales</taxon>
        <taxon>Erythrobacteraceae</taxon>
        <taxon>Qipengyuania</taxon>
    </lineage>
</organism>
<dbReference type="Proteomes" id="UP000755104">
    <property type="component" value="Unassembled WGS sequence"/>
</dbReference>
<dbReference type="Pfam" id="PF20358">
    <property type="entry name" value="DUF6653"/>
    <property type="match status" value="1"/>
</dbReference>
<sequence length="172" mass="19508">MTLENKISQVFGLDDEGWARHANPWSGWTRFITCLPLLALAIWSRVWLGWWALVPIGLALLWIWANPKAFGPAKSDDAWISKGVLGERFWSSRSTMEIPERHRILPHLLNLVALAGLPFLVWGLVALQIWPTAVGVALIIGGKLWYIDRMAILYGDIVERSPELRYRGAPRT</sequence>
<keyword evidence="1" id="KW-0472">Membrane</keyword>
<name>A0ABS7J6W8_9SPHN</name>
<comment type="caution">
    <text evidence="2">The sequence shown here is derived from an EMBL/GenBank/DDBJ whole genome shotgun (WGS) entry which is preliminary data.</text>
</comment>